<evidence type="ECO:0000256" key="1">
    <source>
        <dbReference type="SAM" id="MobiDB-lite"/>
    </source>
</evidence>
<organism evidence="2">
    <name type="scientific">marine sediment metagenome</name>
    <dbReference type="NCBI Taxonomy" id="412755"/>
    <lineage>
        <taxon>unclassified sequences</taxon>
        <taxon>metagenomes</taxon>
        <taxon>ecological metagenomes</taxon>
    </lineage>
</organism>
<protein>
    <submittedName>
        <fullName evidence="2">Uncharacterized protein</fullName>
    </submittedName>
</protein>
<sequence>MSVRDLRALSPGAAAVVYEQARALVSAFVLDKATQRKAILWGHDLQQAHGNLVTEMLAQPLDDYINPDRPGLADGSNVVGADRIQVETGIQQEYRSSDGNHSRTAGDCESRGHRACVGWPQVPLH</sequence>
<comment type="caution">
    <text evidence="2">The sequence shown here is derived from an EMBL/GenBank/DDBJ whole genome shotgun (WGS) entry which is preliminary data.</text>
</comment>
<feature type="compositionally biased region" description="Basic and acidic residues" evidence="1">
    <location>
        <begin position="95"/>
        <end position="112"/>
    </location>
</feature>
<evidence type="ECO:0000313" key="2">
    <source>
        <dbReference type="EMBL" id="KKO01626.1"/>
    </source>
</evidence>
<name>A0A0F9V8U4_9ZZZZ</name>
<dbReference type="AlphaFoldDB" id="A0A0F9V8U4"/>
<accession>A0A0F9V8U4</accession>
<reference evidence="2" key="1">
    <citation type="journal article" date="2015" name="Nature">
        <title>Complex archaea that bridge the gap between prokaryotes and eukaryotes.</title>
        <authorList>
            <person name="Spang A."/>
            <person name="Saw J.H."/>
            <person name="Jorgensen S.L."/>
            <person name="Zaremba-Niedzwiedzka K."/>
            <person name="Martijn J."/>
            <person name="Lind A.E."/>
            <person name="van Eijk R."/>
            <person name="Schleper C."/>
            <person name="Guy L."/>
            <person name="Ettema T.J."/>
        </authorList>
    </citation>
    <scope>NUCLEOTIDE SEQUENCE</scope>
</reference>
<feature type="region of interest" description="Disordered" evidence="1">
    <location>
        <begin position="91"/>
        <end position="112"/>
    </location>
</feature>
<proteinExistence type="predicted"/>
<dbReference type="EMBL" id="LAZR01000034">
    <property type="protein sequence ID" value="KKO01626.1"/>
    <property type="molecule type" value="Genomic_DNA"/>
</dbReference>
<gene>
    <name evidence="2" type="ORF">LCGC14_0114330</name>
</gene>